<proteinExistence type="predicted"/>
<dbReference type="Proteomes" id="UP000249890">
    <property type="component" value="Chromosome"/>
</dbReference>
<dbReference type="EMBL" id="CP021780">
    <property type="protein sequence ID" value="ASA20249.1"/>
    <property type="molecule type" value="Genomic_DNA"/>
</dbReference>
<dbReference type="RefSeq" id="WP_087914271.1">
    <property type="nucleotide sequence ID" value="NZ_CP021780.1"/>
</dbReference>
<organism evidence="1 2">
    <name type="scientific">Paenibacillus donghaensis</name>
    <dbReference type="NCBI Taxonomy" id="414771"/>
    <lineage>
        <taxon>Bacteria</taxon>
        <taxon>Bacillati</taxon>
        <taxon>Bacillota</taxon>
        <taxon>Bacilli</taxon>
        <taxon>Bacillales</taxon>
        <taxon>Paenibacillaceae</taxon>
        <taxon>Paenibacillus</taxon>
    </lineage>
</organism>
<name>A0A2Z2KE14_9BACL</name>
<reference evidence="1 2" key="1">
    <citation type="submission" date="2017-06" db="EMBL/GenBank/DDBJ databases">
        <title>Complete genome sequence of Paenibacillus donghaensis KCTC 13049T isolated from East Sea sediment, South Korea.</title>
        <authorList>
            <person name="Jung B.K."/>
            <person name="Hong S.-J."/>
            <person name="Shin J.-H."/>
        </authorList>
    </citation>
    <scope>NUCLEOTIDE SEQUENCE [LARGE SCALE GENOMIC DNA]</scope>
    <source>
        <strain evidence="1 2">KCTC 13049</strain>
    </source>
</reference>
<dbReference type="OrthoDB" id="2665063at2"/>
<keyword evidence="2" id="KW-1185">Reference proteome</keyword>
<accession>A0A2Z2KE14</accession>
<dbReference type="KEGG" id="pdh:B9T62_05200"/>
<gene>
    <name evidence="1" type="ORF">B9T62_05200</name>
</gene>
<sequence length="82" mass="9971">MEETKTTIMEHEDNLLVRVNSSVMLGDKKYKLVSYEIWTDREKYKENILVEQKQGEQYIYCSNYATTDEEDMIQTFKRRFMN</sequence>
<evidence type="ECO:0000313" key="2">
    <source>
        <dbReference type="Proteomes" id="UP000249890"/>
    </source>
</evidence>
<protein>
    <submittedName>
        <fullName evidence="1">Uncharacterized protein</fullName>
    </submittedName>
</protein>
<dbReference type="AlphaFoldDB" id="A0A2Z2KE14"/>
<evidence type="ECO:0000313" key="1">
    <source>
        <dbReference type="EMBL" id="ASA20249.1"/>
    </source>
</evidence>